<dbReference type="Proteomes" id="UP000464658">
    <property type="component" value="Chromosome"/>
</dbReference>
<accession>A0A5S9M488</accession>
<organism evidence="1 2">
    <name type="scientific">Bacillus safensis</name>
    <dbReference type="NCBI Taxonomy" id="561879"/>
    <lineage>
        <taxon>Bacteria</taxon>
        <taxon>Bacillati</taxon>
        <taxon>Bacillota</taxon>
        <taxon>Bacilli</taxon>
        <taxon>Bacillales</taxon>
        <taxon>Bacillaceae</taxon>
        <taxon>Bacillus</taxon>
    </lineage>
</organism>
<protein>
    <submittedName>
        <fullName evidence="1">Uncharacterized protein</fullName>
    </submittedName>
</protein>
<dbReference type="EMBL" id="AP021906">
    <property type="protein sequence ID" value="BBP86719.1"/>
    <property type="molecule type" value="Genomic_DNA"/>
</dbReference>
<evidence type="ECO:0000313" key="1">
    <source>
        <dbReference type="EMBL" id="BBP86719.1"/>
    </source>
</evidence>
<gene>
    <name evidence="1" type="ORF">BsIDN1_03370</name>
</gene>
<reference evidence="1 2" key="1">
    <citation type="submission" date="2019-12" db="EMBL/GenBank/DDBJ databases">
        <title>Full genome sequence of a Bacillus safensis strain isolated from commercially available natto in Indonesia.</title>
        <authorList>
            <person name="Yoshida M."/>
            <person name="Uomi M."/>
            <person name="Waturangi D."/>
            <person name="Ekaputri J.J."/>
            <person name="Setiamarga D.H.E."/>
        </authorList>
    </citation>
    <scope>NUCLEOTIDE SEQUENCE [LARGE SCALE GENOMIC DNA]</scope>
    <source>
        <strain evidence="1 2">IDN1</strain>
    </source>
</reference>
<sequence>MKPENKLSQSVQQLANTNEVTIVQAIGDLRKYGKDAVPVLVEALKEKRLSAEHCSSCTW</sequence>
<evidence type="ECO:0000313" key="2">
    <source>
        <dbReference type="Proteomes" id="UP000464658"/>
    </source>
</evidence>
<name>A0A5S9M488_BACIA</name>
<dbReference type="AlphaFoldDB" id="A0A5S9M488"/>
<proteinExistence type="predicted"/>